<sequence>MADRALGTLISNEPLPPGLWPAAAGRAERILYQGLGYDGRPREVTASAFVPDAAPAVGDRPVISYAHGSTGLGDGTAPSVKGFSATEAAHIDGWLRAGFAVVASDYEGLATPGPHPYFNGEAVADDLLDAVRALRHLDATVGGRYAVAGFSQGGHAALFAALIATGYAPELQFLGAIAMAPPISLTQLIAKATEADGQSVSPLVPVTLTGVSVSHPGFRPRELVTDTGVRLLGEAEELSLLDMLRRTVLLTNKDAGFTGITRQPAVAAALDASDAPVSRLDRPLLLAAGGADEVVPVEFLRDFARLLREAGTEVEFREYAEANHAGVLSGALPDAVVWARAAFVGAAEAEAAGASVSAGAAGDGDGTTWAPRRFGLLDAAGDGYVCRADMVAFALRLVQALGQAPGSAGAVAVRDGYLALWDALARASDADGDGRVSEAEYRAWLGGAQDAGAVFGEQVRPLARAVIELVDENGDGVLDRGEFLRLLAACRIPYEEGRELFGRLDTDGSGTISADEIIAAVRDFMTGADSPGYWLFGRF</sequence>
<dbReference type="EMBL" id="JAAKZV010000469">
    <property type="protein sequence ID" value="NGN70308.1"/>
    <property type="molecule type" value="Genomic_DNA"/>
</dbReference>
<dbReference type="Pfam" id="PF13202">
    <property type="entry name" value="EF-hand_5"/>
    <property type="match status" value="2"/>
</dbReference>
<feature type="domain" description="EF-hand" evidence="1">
    <location>
        <begin position="416"/>
        <end position="451"/>
    </location>
</feature>
<dbReference type="InterPro" id="IPR011992">
    <property type="entry name" value="EF-hand-dom_pair"/>
</dbReference>
<dbReference type="GO" id="GO:0016042">
    <property type="term" value="P:lipid catabolic process"/>
    <property type="evidence" value="ECO:0007669"/>
    <property type="project" value="InterPro"/>
</dbReference>
<dbReference type="Pfam" id="PF03583">
    <property type="entry name" value="LIP"/>
    <property type="match status" value="1"/>
</dbReference>
<evidence type="ECO:0000259" key="1">
    <source>
        <dbReference type="PROSITE" id="PS50222"/>
    </source>
</evidence>
<dbReference type="Gene3D" id="1.10.238.10">
    <property type="entry name" value="EF-hand"/>
    <property type="match status" value="1"/>
</dbReference>
<organism evidence="2 3">
    <name type="scientific">Streptomyces coryli</name>
    <dbReference type="NCBI Taxonomy" id="1128680"/>
    <lineage>
        <taxon>Bacteria</taxon>
        <taxon>Bacillati</taxon>
        <taxon>Actinomycetota</taxon>
        <taxon>Actinomycetes</taxon>
        <taxon>Kitasatosporales</taxon>
        <taxon>Streptomycetaceae</taxon>
        <taxon>Streptomyces</taxon>
    </lineage>
</organism>
<dbReference type="SMART" id="SM00054">
    <property type="entry name" value="EFh"/>
    <property type="match status" value="3"/>
</dbReference>
<dbReference type="GO" id="GO:0004806">
    <property type="term" value="F:triacylglycerol lipase activity"/>
    <property type="evidence" value="ECO:0007669"/>
    <property type="project" value="InterPro"/>
</dbReference>
<dbReference type="RefSeq" id="WP_165245982.1">
    <property type="nucleotide sequence ID" value="NZ_JAAKZV010000469.1"/>
</dbReference>
<dbReference type="SUPFAM" id="SSF47473">
    <property type="entry name" value="EF-hand"/>
    <property type="match status" value="1"/>
</dbReference>
<keyword evidence="3" id="KW-1185">Reference proteome</keyword>
<dbReference type="InterPro" id="IPR029058">
    <property type="entry name" value="AB_hydrolase_fold"/>
</dbReference>
<dbReference type="SUPFAM" id="SSF53474">
    <property type="entry name" value="alpha/beta-Hydrolases"/>
    <property type="match status" value="1"/>
</dbReference>
<dbReference type="AlphaFoldDB" id="A0A6G4UEX2"/>
<dbReference type="InterPro" id="IPR002048">
    <property type="entry name" value="EF_hand_dom"/>
</dbReference>
<feature type="domain" description="EF-hand" evidence="1">
    <location>
        <begin position="492"/>
        <end position="527"/>
    </location>
</feature>
<comment type="caution">
    <text evidence="2">The sequence shown here is derived from an EMBL/GenBank/DDBJ whole genome shotgun (WGS) entry which is preliminary data.</text>
</comment>
<dbReference type="PROSITE" id="PS50222">
    <property type="entry name" value="EF_HAND_2"/>
    <property type="match status" value="2"/>
</dbReference>
<dbReference type="InterPro" id="IPR018247">
    <property type="entry name" value="EF_Hand_1_Ca_BS"/>
</dbReference>
<proteinExistence type="predicted"/>
<dbReference type="InterPro" id="IPR005152">
    <property type="entry name" value="Lipase_secreted"/>
</dbReference>
<evidence type="ECO:0000313" key="3">
    <source>
        <dbReference type="Proteomes" id="UP000481583"/>
    </source>
</evidence>
<evidence type="ECO:0000313" key="2">
    <source>
        <dbReference type="EMBL" id="NGN70308.1"/>
    </source>
</evidence>
<dbReference type="CDD" id="cd00051">
    <property type="entry name" value="EFh"/>
    <property type="match status" value="2"/>
</dbReference>
<dbReference type="Proteomes" id="UP000481583">
    <property type="component" value="Unassembled WGS sequence"/>
</dbReference>
<dbReference type="GO" id="GO:0005509">
    <property type="term" value="F:calcium ion binding"/>
    <property type="evidence" value="ECO:0007669"/>
    <property type="project" value="InterPro"/>
</dbReference>
<dbReference type="Gene3D" id="3.40.50.1820">
    <property type="entry name" value="alpha/beta hydrolase"/>
    <property type="match status" value="2"/>
</dbReference>
<dbReference type="PANTHER" id="PTHR34853">
    <property type="match status" value="1"/>
</dbReference>
<protein>
    <recommendedName>
        <fullName evidence="1">EF-hand domain-containing protein</fullName>
    </recommendedName>
</protein>
<reference evidence="2 3" key="1">
    <citation type="submission" date="2020-02" db="EMBL/GenBank/DDBJ databases">
        <title>Whole-genome analyses of novel actinobacteria.</title>
        <authorList>
            <person name="Sahin N."/>
        </authorList>
    </citation>
    <scope>NUCLEOTIDE SEQUENCE [LARGE SCALE GENOMIC DNA]</scope>
    <source>
        <strain evidence="2 3">A7024</strain>
    </source>
</reference>
<accession>A0A6G4UEX2</accession>
<name>A0A6G4UEX2_9ACTN</name>
<dbReference type="PANTHER" id="PTHR34853:SF1">
    <property type="entry name" value="LIPASE 5"/>
    <property type="match status" value="1"/>
</dbReference>
<gene>
    <name evidence="2" type="ORF">G5C51_41300</name>
</gene>
<dbReference type="PROSITE" id="PS00018">
    <property type="entry name" value="EF_HAND_1"/>
    <property type="match status" value="2"/>
</dbReference>